<sequence length="145" mass="15264">MEPATTTKIQVKVLDSGDPSQPTLVLQVTQMVDTYMLWIGAADSNSNIGNGENAVLNGSLCKDWACAMPPRAPGENSAATSLFRSSSSDIALSMAQRLAKRFKKQVFLSVDIPSGFSSLGGGQKLAFDAEKGIVAALKEIEAATI</sequence>
<dbReference type="Pfam" id="PF16093">
    <property type="entry name" value="PAC4"/>
    <property type="match status" value="1"/>
</dbReference>
<protein>
    <submittedName>
        <fullName evidence="1">Uncharacterized protein</fullName>
    </submittedName>
</protein>
<dbReference type="Proteomes" id="UP000054270">
    <property type="component" value="Unassembled WGS sequence"/>
</dbReference>
<gene>
    <name evidence="1" type="ORF">HYPSUDRAFT_42760</name>
</gene>
<evidence type="ECO:0000313" key="1">
    <source>
        <dbReference type="EMBL" id="KJA20703.1"/>
    </source>
</evidence>
<organism evidence="1 2">
    <name type="scientific">Hypholoma sublateritium (strain FD-334 SS-4)</name>
    <dbReference type="NCBI Taxonomy" id="945553"/>
    <lineage>
        <taxon>Eukaryota</taxon>
        <taxon>Fungi</taxon>
        <taxon>Dikarya</taxon>
        <taxon>Basidiomycota</taxon>
        <taxon>Agaricomycotina</taxon>
        <taxon>Agaricomycetes</taxon>
        <taxon>Agaricomycetidae</taxon>
        <taxon>Agaricales</taxon>
        <taxon>Agaricineae</taxon>
        <taxon>Strophariaceae</taxon>
        <taxon>Hypholoma</taxon>
    </lineage>
</organism>
<dbReference type="PANTHER" id="PTHR33559">
    <property type="entry name" value="PROTEASOME ASSEMBLY CHAPERONE 4"/>
    <property type="match status" value="1"/>
</dbReference>
<dbReference type="OMA" id="DSYMLWV"/>
<accession>A0A0D2MBD4</accession>
<keyword evidence="2" id="KW-1185">Reference proteome</keyword>
<name>A0A0D2MBD4_HYPSF</name>
<dbReference type="AlphaFoldDB" id="A0A0D2MBD4"/>
<evidence type="ECO:0000313" key="2">
    <source>
        <dbReference type="Proteomes" id="UP000054270"/>
    </source>
</evidence>
<dbReference type="EMBL" id="KN817564">
    <property type="protein sequence ID" value="KJA20703.1"/>
    <property type="molecule type" value="Genomic_DNA"/>
</dbReference>
<dbReference type="InterPro" id="IPR032157">
    <property type="entry name" value="PAC4"/>
</dbReference>
<reference evidence="2" key="1">
    <citation type="submission" date="2014-04" db="EMBL/GenBank/DDBJ databases">
        <title>Evolutionary Origins and Diversification of the Mycorrhizal Mutualists.</title>
        <authorList>
            <consortium name="DOE Joint Genome Institute"/>
            <consortium name="Mycorrhizal Genomics Consortium"/>
            <person name="Kohler A."/>
            <person name="Kuo A."/>
            <person name="Nagy L.G."/>
            <person name="Floudas D."/>
            <person name="Copeland A."/>
            <person name="Barry K.W."/>
            <person name="Cichocki N."/>
            <person name="Veneault-Fourrey C."/>
            <person name="LaButti K."/>
            <person name="Lindquist E.A."/>
            <person name="Lipzen A."/>
            <person name="Lundell T."/>
            <person name="Morin E."/>
            <person name="Murat C."/>
            <person name="Riley R."/>
            <person name="Ohm R."/>
            <person name="Sun H."/>
            <person name="Tunlid A."/>
            <person name="Henrissat B."/>
            <person name="Grigoriev I.V."/>
            <person name="Hibbett D.S."/>
            <person name="Martin F."/>
        </authorList>
    </citation>
    <scope>NUCLEOTIDE SEQUENCE [LARGE SCALE GENOMIC DNA]</scope>
    <source>
        <strain evidence="2">FD-334 SS-4</strain>
    </source>
</reference>
<dbReference type="PANTHER" id="PTHR33559:SF1">
    <property type="entry name" value="PROTEASOME ASSEMBLY CHAPERONE 4"/>
    <property type="match status" value="1"/>
</dbReference>
<dbReference type="GO" id="GO:0043248">
    <property type="term" value="P:proteasome assembly"/>
    <property type="evidence" value="ECO:0007669"/>
    <property type="project" value="InterPro"/>
</dbReference>
<dbReference type="OrthoDB" id="368507at2759"/>
<proteinExistence type="predicted"/>